<keyword evidence="8" id="KW-0963">Cytoplasm</keyword>
<evidence type="ECO:0000313" key="22">
    <source>
        <dbReference type="EMBL" id="KAF9485505.1"/>
    </source>
</evidence>
<evidence type="ECO:0000256" key="1">
    <source>
        <dbReference type="ARBA" id="ARBA00000439"/>
    </source>
</evidence>
<evidence type="ECO:0000256" key="15">
    <source>
        <dbReference type="ARBA" id="ARBA00025780"/>
    </source>
</evidence>
<keyword evidence="23" id="KW-1185">Reference proteome</keyword>
<dbReference type="InterPro" id="IPR032790">
    <property type="entry name" value="GDE_C"/>
</dbReference>
<feature type="domain" description="Glycogen debranching enzyme glucanotransferase" evidence="20">
    <location>
        <begin position="207"/>
        <end position="637"/>
    </location>
</feature>
<dbReference type="PANTHER" id="PTHR10569:SF2">
    <property type="entry name" value="GLYCOGEN DEBRANCHING ENZYME"/>
    <property type="match status" value="1"/>
</dbReference>
<dbReference type="SUPFAM" id="SSF51445">
    <property type="entry name" value="(Trans)glycosidases"/>
    <property type="match status" value="1"/>
</dbReference>
<feature type="compositionally biased region" description="Low complexity" evidence="17">
    <location>
        <begin position="19"/>
        <end position="35"/>
    </location>
</feature>
<dbReference type="Pfam" id="PF06202">
    <property type="entry name" value="GDE_C"/>
    <property type="match status" value="1"/>
</dbReference>
<evidence type="ECO:0000256" key="4">
    <source>
        <dbReference type="ARBA" id="ARBA00004496"/>
    </source>
</evidence>
<dbReference type="InterPro" id="IPR012341">
    <property type="entry name" value="6hp_glycosidase-like_sf"/>
</dbReference>
<evidence type="ECO:0000256" key="6">
    <source>
        <dbReference type="ARBA" id="ARBA00012778"/>
    </source>
</evidence>
<dbReference type="InterPro" id="IPR017853">
    <property type="entry name" value="GH"/>
</dbReference>
<dbReference type="GO" id="GO:0005978">
    <property type="term" value="P:glycogen biosynthetic process"/>
    <property type="evidence" value="ECO:0007669"/>
    <property type="project" value="UniProtKB-KW"/>
</dbReference>
<dbReference type="EC" id="3.2.1.33" evidence="6"/>
<evidence type="ECO:0000259" key="21">
    <source>
        <dbReference type="Pfam" id="PF14702"/>
    </source>
</evidence>
<evidence type="ECO:0000259" key="20">
    <source>
        <dbReference type="Pfam" id="PF14701"/>
    </source>
</evidence>
<dbReference type="InterPro" id="IPR032788">
    <property type="entry name" value="AGL_central"/>
</dbReference>
<dbReference type="InterPro" id="IPR032792">
    <property type="entry name" value="AGL_glucanoTrfase"/>
</dbReference>
<keyword evidence="13" id="KW-0511">Multifunctional enzyme</keyword>
<dbReference type="OrthoDB" id="10248904at2759"/>
<dbReference type="Gene3D" id="3.20.20.80">
    <property type="entry name" value="Glycosidases"/>
    <property type="match status" value="2"/>
</dbReference>
<evidence type="ECO:0000256" key="9">
    <source>
        <dbReference type="ARBA" id="ARBA00022676"/>
    </source>
</evidence>
<evidence type="ECO:0000259" key="19">
    <source>
        <dbReference type="Pfam" id="PF14699"/>
    </source>
</evidence>
<sequence length="1588" mass="177849">MAKGRKQAYGRPNPTLQISRPKSTSVSRSVSLSPTTSIALKTPADEGIEFFQAEAQPGETPIQVYELCLDPDGGPSAPLSYTRLPPAYKPYILRVSIQAGTPAARHGVFKTNFPLDGGAFARDKFCKRKLPQQFSKPIQVDLPISHAGAFMYWVEYTGTNGERIKGREGYFNIDPILKIKARSPILDKDLTVLPPSKGAVLQDELVNLPLDGLSILTVVSKWMGPLDEWRQHFNEAKERGYTMLHYTPLQERGESNSPYSIRSQLAYERSLFEEDLNEEEGMKRVKDILKIAREEYGLLSLTDVVLNHTANDTPWLLEHPEAGFSPANTPHLTPAFELDTAIVEFSSSLASRGLPSVINSENDVNVLITAFDKFVRGLNLWQYYVLDPEREKDSIRAALKSGNIEHWAGPNVKGKDGGDLADILRATKKIMGSGELASRFGVYVESAVAAGFIQAAFTEIKDIEALANAWVRVVDILNVPLYSEWESDTEAAIGHVRNRLRYARLDPNGPRLGEITKESPIMELYFTRLAPTPDADPLVYSLANNGWIWNADPLQNFALRPSKAYLRREVIVWGDCVKLRYGEGPDDNPWLWAHMTSYVSSLATVFDGFRIDNCHSTPLVVGTWMLDAARVVCPDIYVCAELFTGSEQMDLFFVRDLGINSLIREGGNGWDPKELSRLLYRHGVGKPIGSMDAACMLSQEEIPSPTGKGPVRSAIIHPLNGSLPHALLYDQTHDNETPLHKRSAEDVLSSAALVAFSYCAIGSVKGYDDMYPKLLNLVQEKRKYEVTNLGENSGIAKVKRVVNELHLEMVLNGYVEGHVHQENSYIVFHRVQPVTQRGYLLVAHTAFNKGSKSRGHIEPFKLHRTRAKFILGASIDITSYEIPDDEELLKGLPAKLVEMPPVIVTQGLDKDGPYAEVVVPEDFPPGSIMIFETELQEFDVSLDTFCSSGAQEAFADLDLVDLNVILHRSDVEERDATSGKFGVYEIPGLGKLVYCGLEGWMHPLRHVMRFNDLGHPLSAHLRDGGWALDYVHERMMYQIDTFPKLAKPAQWVQERFERVKQTVPNYMRPKYFALVVSEAYKAARSAVVEQCSEFVSSGHAFTHDLALTAVQMYGQVKSASLDPAKPTPSLAAGLPHFTTNWARCWGRDVFISLSGLFLTTGNYEGAKAHILAFASTLKHGLIPNLLDSVRSPRYNSRDSPWWMLQNIQDYVRSAPEGVAILAEPVKRRFPLDDTWVPWDDPQAYAHTSTLAEIIQEILQRHADGIHFREYNAGPNLDMQMKDDGFNIDIHVDWETGLILGGNDHNCGTWMDKMGESVKAGTKGVPGTPRDGAPVEITGLLKSTLRWLAELSSAGKFPFEGVQVESEGRKKLVTYQEWSDLIQKSFEKCYYVPLDRLSDSDYYINSSMVNRRGIYKDVYGSGPSHEWADYQFRCNFPITMTVAPELFDERHAMIALQLADQVLRGPLGMKTLDPIDLQYRPNYDNSNDSDDPSVAKGLNYHNGPEWGWPLGYFLRAYLYFDTRVGKGKDDRDETLHYLHKHLIVPRKHVAMDPWKGLPELTNANGVYCADSCNTQAWSSSTLLDFLAEV</sequence>
<name>A0A9P5ZF36_9AGAR</name>
<comment type="subcellular location">
    <subcellularLocation>
        <location evidence="4">Cytoplasm</location>
    </subcellularLocation>
</comment>
<dbReference type="PANTHER" id="PTHR10569">
    <property type="entry name" value="GLYCOGEN DEBRANCHING ENZYME"/>
    <property type="match status" value="1"/>
</dbReference>
<dbReference type="EC" id="2.4.1.25" evidence="5"/>
<reference evidence="22" key="1">
    <citation type="submission" date="2020-11" db="EMBL/GenBank/DDBJ databases">
        <authorList>
            <consortium name="DOE Joint Genome Institute"/>
            <person name="Ahrendt S."/>
            <person name="Riley R."/>
            <person name="Andreopoulos W."/>
            <person name="Labutti K."/>
            <person name="Pangilinan J."/>
            <person name="Ruiz-Duenas F.J."/>
            <person name="Barrasa J.M."/>
            <person name="Sanchez-Garcia M."/>
            <person name="Camarero S."/>
            <person name="Miyauchi S."/>
            <person name="Serrano A."/>
            <person name="Linde D."/>
            <person name="Babiker R."/>
            <person name="Drula E."/>
            <person name="Ayuso-Fernandez I."/>
            <person name="Pacheco R."/>
            <person name="Padilla G."/>
            <person name="Ferreira P."/>
            <person name="Barriuso J."/>
            <person name="Kellner H."/>
            <person name="Castanera R."/>
            <person name="Alfaro M."/>
            <person name="Ramirez L."/>
            <person name="Pisabarro A.G."/>
            <person name="Kuo A."/>
            <person name="Tritt A."/>
            <person name="Lipzen A."/>
            <person name="He G."/>
            <person name="Yan M."/>
            <person name="Ng V."/>
            <person name="Cullen D."/>
            <person name="Martin F."/>
            <person name="Rosso M.-N."/>
            <person name="Henrissat B."/>
            <person name="Hibbett D."/>
            <person name="Martinez A.T."/>
            <person name="Grigoriev I.V."/>
        </authorList>
    </citation>
    <scope>NUCLEOTIDE SEQUENCE</scope>
    <source>
        <strain evidence="22">CIRM-BRFM 674</strain>
    </source>
</reference>
<organism evidence="22 23">
    <name type="scientific">Pholiota conissans</name>
    <dbReference type="NCBI Taxonomy" id="109636"/>
    <lineage>
        <taxon>Eukaryota</taxon>
        <taxon>Fungi</taxon>
        <taxon>Dikarya</taxon>
        <taxon>Basidiomycota</taxon>
        <taxon>Agaricomycotina</taxon>
        <taxon>Agaricomycetes</taxon>
        <taxon>Agaricomycetidae</taxon>
        <taxon>Agaricales</taxon>
        <taxon>Agaricineae</taxon>
        <taxon>Strophariaceae</taxon>
        <taxon>Pholiota</taxon>
    </lineage>
</organism>
<keyword evidence="9" id="KW-0328">Glycosyltransferase</keyword>
<dbReference type="GO" id="GO:0004134">
    <property type="term" value="F:4-alpha-glucanotransferase activity"/>
    <property type="evidence" value="ECO:0007669"/>
    <property type="project" value="UniProtKB-EC"/>
</dbReference>
<dbReference type="Pfam" id="PF14701">
    <property type="entry name" value="hDGE_amylase"/>
    <property type="match status" value="1"/>
</dbReference>
<dbReference type="InterPro" id="IPR010401">
    <property type="entry name" value="AGL/Gdb1"/>
</dbReference>
<evidence type="ECO:0000259" key="18">
    <source>
        <dbReference type="Pfam" id="PF06202"/>
    </source>
</evidence>
<evidence type="ECO:0000256" key="7">
    <source>
        <dbReference type="ARBA" id="ARBA00020723"/>
    </source>
</evidence>
<evidence type="ECO:0000256" key="12">
    <source>
        <dbReference type="ARBA" id="ARBA00023056"/>
    </source>
</evidence>
<dbReference type="Gene3D" id="1.50.10.10">
    <property type="match status" value="1"/>
</dbReference>
<keyword evidence="11 22" id="KW-0378">Hydrolase</keyword>
<evidence type="ECO:0000256" key="10">
    <source>
        <dbReference type="ARBA" id="ARBA00022679"/>
    </source>
</evidence>
<feature type="domain" description="Eukaryotic glycogen debranching enzyme N-terminal" evidence="19">
    <location>
        <begin position="93"/>
        <end position="180"/>
    </location>
</feature>
<dbReference type="Pfam" id="PF14699">
    <property type="entry name" value="hGDE_N"/>
    <property type="match status" value="1"/>
</dbReference>
<evidence type="ECO:0000256" key="16">
    <source>
        <dbReference type="ARBA" id="ARBA00031477"/>
    </source>
</evidence>
<evidence type="ECO:0000256" key="3">
    <source>
        <dbReference type="ARBA" id="ARBA00003530"/>
    </source>
</evidence>
<dbReference type="FunFam" id="1.50.10.10:FF:000039">
    <property type="entry name" value="Glycogen debranching enzyme Gdb1, putative"/>
    <property type="match status" value="1"/>
</dbReference>
<evidence type="ECO:0000256" key="11">
    <source>
        <dbReference type="ARBA" id="ARBA00022801"/>
    </source>
</evidence>
<evidence type="ECO:0000256" key="8">
    <source>
        <dbReference type="ARBA" id="ARBA00022490"/>
    </source>
</evidence>
<dbReference type="GO" id="GO:0004135">
    <property type="term" value="F:amylo-alpha-1,6-glucosidase activity"/>
    <property type="evidence" value="ECO:0007669"/>
    <property type="project" value="UniProtKB-EC"/>
</dbReference>
<dbReference type="GO" id="GO:0005980">
    <property type="term" value="P:glycogen catabolic process"/>
    <property type="evidence" value="ECO:0007669"/>
    <property type="project" value="InterPro"/>
</dbReference>
<dbReference type="Proteomes" id="UP000807469">
    <property type="component" value="Unassembled WGS sequence"/>
</dbReference>
<feature type="domain" description="Glycogen debranching enzyme central" evidence="21">
    <location>
        <begin position="794"/>
        <end position="1035"/>
    </location>
</feature>
<comment type="function">
    <text evidence="3">Multifunctional enzyme acting as 1,4-alpha-D-glucan:1,4-alpha-D-glucan 4-alpha-D-glycosyltransferase and amylo-1,6-glucosidase in glycogen degradation.</text>
</comment>
<comment type="catalytic activity">
    <reaction evidence="1">
        <text>Transfers a segment of a (1-&gt;4)-alpha-D-glucan to a new position in an acceptor, which may be glucose or a (1-&gt;4)-alpha-D-glucan.</text>
        <dbReference type="EC" id="2.4.1.25"/>
    </reaction>
</comment>
<keyword evidence="10" id="KW-0808">Transferase</keyword>
<gene>
    <name evidence="22" type="ORF">BDN70DRAFT_871161</name>
</gene>
<dbReference type="EMBL" id="MU155135">
    <property type="protein sequence ID" value="KAF9485505.1"/>
    <property type="molecule type" value="Genomic_DNA"/>
</dbReference>
<feature type="region of interest" description="Disordered" evidence="17">
    <location>
        <begin position="1"/>
        <end position="35"/>
    </location>
</feature>
<feature type="domain" description="Glycogen debranching enzyme C-terminal" evidence="18">
    <location>
        <begin position="1124"/>
        <end position="1582"/>
    </location>
</feature>
<comment type="caution">
    <text evidence="22">The sequence shown here is derived from an EMBL/GenBank/DDBJ whole genome shotgun (WGS) entry which is preliminary data.</text>
</comment>
<dbReference type="SUPFAM" id="SSF48208">
    <property type="entry name" value="Six-hairpin glycosidases"/>
    <property type="match status" value="1"/>
</dbReference>
<dbReference type="CDD" id="cd11327">
    <property type="entry name" value="AmyAc_Glg_debranch_2"/>
    <property type="match status" value="1"/>
</dbReference>
<comment type="similarity">
    <text evidence="15">Belongs to the glycogen debranching enzyme family.</text>
</comment>
<evidence type="ECO:0000256" key="5">
    <source>
        <dbReference type="ARBA" id="ARBA00012560"/>
    </source>
</evidence>
<dbReference type="InterPro" id="IPR008928">
    <property type="entry name" value="6-hairpin_glycosidase_sf"/>
</dbReference>
<evidence type="ECO:0000256" key="13">
    <source>
        <dbReference type="ARBA" id="ARBA00023268"/>
    </source>
</evidence>
<evidence type="ECO:0000256" key="14">
    <source>
        <dbReference type="ARBA" id="ARBA00023295"/>
    </source>
</evidence>
<evidence type="ECO:0000256" key="17">
    <source>
        <dbReference type="SAM" id="MobiDB-lite"/>
    </source>
</evidence>
<evidence type="ECO:0000256" key="2">
    <source>
        <dbReference type="ARBA" id="ARBA00000927"/>
    </source>
</evidence>
<comment type="catalytic activity">
    <reaction evidence="2">
        <text>Hydrolysis of (1-&gt;6)-alpha-D-glucosidic branch linkages in glycogen phosphorylase limit dextrin.</text>
        <dbReference type="EC" id="3.2.1.33"/>
    </reaction>
</comment>
<dbReference type="InterPro" id="IPR029436">
    <property type="entry name" value="AGL_euk_N"/>
</dbReference>
<dbReference type="Pfam" id="PF14702">
    <property type="entry name" value="hGDE_central"/>
    <property type="match status" value="1"/>
</dbReference>
<keyword evidence="14" id="KW-0326">Glycosidase</keyword>
<accession>A0A9P5ZF36</accession>
<protein>
    <recommendedName>
        <fullName evidence="7">Glycogen debranching enzyme</fullName>
        <ecNumber evidence="5">2.4.1.25</ecNumber>
        <ecNumber evidence="6">3.2.1.33</ecNumber>
    </recommendedName>
    <alternativeName>
        <fullName evidence="16">Glycogen debrancher</fullName>
    </alternativeName>
</protein>
<proteinExistence type="inferred from homology"/>
<dbReference type="GO" id="GO:0005737">
    <property type="term" value="C:cytoplasm"/>
    <property type="evidence" value="ECO:0007669"/>
    <property type="project" value="UniProtKB-SubCell"/>
</dbReference>
<evidence type="ECO:0000313" key="23">
    <source>
        <dbReference type="Proteomes" id="UP000807469"/>
    </source>
</evidence>
<keyword evidence="12" id="KW-0320">Glycogen biosynthesis</keyword>